<dbReference type="InterPro" id="IPR036734">
    <property type="entry name" value="Neur_chan_lig-bd_sf"/>
</dbReference>
<evidence type="ECO:0008006" key="4">
    <source>
        <dbReference type="Google" id="ProtNLM"/>
    </source>
</evidence>
<dbReference type="SUPFAM" id="SSF63712">
    <property type="entry name" value="Nicotinic receptor ligand binding domain-like"/>
    <property type="match status" value="1"/>
</dbReference>
<evidence type="ECO:0000256" key="1">
    <source>
        <dbReference type="SAM" id="Phobius"/>
    </source>
</evidence>
<dbReference type="OrthoDB" id="5975154at2759"/>
<dbReference type="GO" id="GO:0005230">
    <property type="term" value="F:extracellular ligand-gated monoatomic ion channel activity"/>
    <property type="evidence" value="ECO:0007669"/>
    <property type="project" value="InterPro"/>
</dbReference>
<evidence type="ECO:0000313" key="2">
    <source>
        <dbReference type="EMBL" id="VDK52166.1"/>
    </source>
</evidence>
<organism evidence="2 3">
    <name type="scientific">Cylicostephanus goldi</name>
    <name type="common">Nematode worm</name>
    <dbReference type="NCBI Taxonomy" id="71465"/>
    <lineage>
        <taxon>Eukaryota</taxon>
        <taxon>Metazoa</taxon>
        <taxon>Ecdysozoa</taxon>
        <taxon>Nematoda</taxon>
        <taxon>Chromadorea</taxon>
        <taxon>Rhabditida</taxon>
        <taxon>Rhabditina</taxon>
        <taxon>Rhabditomorpha</taxon>
        <taxon>Strongyloidea</taxon>
        <taxon>Strongylidae</taxon>
        <taxon>Cylicostephanus</taxon>
    </lineage>
</organism>
<keyword evidence="1" id="KW-1133">Transmembrane helix</keyword>
<protein>
    <recommendedName>
        <fullName evidence="4">Neurotransmitter-gated ion-channel ligand-binding domain-containing protein</fullName>
    </recommendedName>
</protein>
<gene>
    <name evidence="2" type="ORF">CGOC_LOCUS2265</name>
</gene>
<evidence type="ECO:0000313" key="3">
    <source>
        <dbReference type="Proteomes" id="UP000271889"/>
    </source>
</evidence>
<dbReference type="AlphaFoldDB" id="A0A3P6QM51"/>
<feature type="transmembrane region" description="Helical" evidence="1">
    <location>
        <begin position="182"/>
        <end position="202"/>
    </location>
</feature>
<keyword evidence="1" id="KW-0472">Membrane</keyword>
<dbReference type="EMBL" id="UYRV01004985">
    <property type="protein sequence ID" value="VDK52166.1"/>
    <property type="molecule type" value="Genomic_DNA"/>
</dbReference>
<proteinExistence type="predicted"/>
<sequence length="224" mass="25383">MYLQAWNSTSDRFGTSELPEPSTCKHQIQPNYSPTLRTVIHPLFSYETHLKNGDAFDMRRVETSATGNVSAVLAFSLRSFCDDSDFENYPDDVYKCCFTLEPQANPVRFSQTTFFRGISTFQDIIEFDTSGLPIFTDPKYFRDYGWKVSGTVPQSLEDPAQVAQLGFCLNLQRSSSSVRIELTVPMMVCALLFLLTPFLGVIKIQVHEQTVLRVIVLMCLMVSL</sequence>
<dbReference type="Proteomes" id="UP000271889">
    <property type="component" value="Unassembled WGS sequence"/>
</dbReference>
<dbReference type="GO" id="GO:0016020">
    <property type="term" value="C:membrane"/>
    <property type="evidence" value="ECO:0007669"/>
    <property type="project" value="InterPro"/>
</dbReference>
<name>A0A3P6QM51_CYLGO</name>
<keyword evidence="3" id="KW-1185">Reference proteome</keyword>
<keyword evidence="1" id="KW-0812">Transmembrane</keyword>
<accession>A0A3P6QM51</accession>
<reference evidence="2 3" key="1">
    <citation type="submission" date="2018-11" db="EMBL/GenBank/DDBJ databases">
        <authorList>
            <consortium name="Pathogen Informatics"/>
        </authorList>
    </citation>
    <scope>NUCLEOTIDE SEQUENCE [LARGE SCALE GENOMIC DNA]</scope>
</reference>